<evidence type="ECO:0000256" key="6">
    <source>
        <dbReference type="ARBA" id="ARBA00022833"/>
    </source>
</evidence>
<evidence type="ECO:0000256" key="7">
    <source>
        <dbReference type="ARBA" id="ARBA00023015"/>
    </source>
</evidence>
<dbReference type="EMBL" id="CADEBD010000289">
    <property type="protein sequence ID" value="CAB3231825.1"/>
    <property type="molecule type" value="Genomic_DNA"/>
</dbReference>
<dbReference type="SUPFAM" id="SSF57667">
    <property type="entry name" value="beta-beta-alpha zinc fingers"/>
    <property type="match status" value="3"/>
</dbReference>
<dbReference type="OrthoDB" id="7487845at2759"/>
<evidence type="ECO:0000256" key="11">
    <source>
        <dbReference type="PROSITE-ProRule" id="PRU00042"/>
    </source>
</evidence>
<evidence type="ECO:0000259" key="14">
    <source>
        <dbReference type="PROSITE" id="PS51915"/>
    </source>
</evidence>
<keyword evidence="10" id="KW-0539">Nucleus</keyword>
<feature type="domain" description="C2H2-type" evidence="13">
    <location>
        <begin position="321"/>
        <end position="348"/>
    </location>
</feature>
<dbReference type="InterPro" id="IPR012934">
    <property type="entry name" value="Znf_AD"/>
</dbReference>
<comment type="similarity">
    <text evidence="2">Belongs to the krueppel C2H2-type zinc-finger protein family.</text>
</comment>
<feature type="binding site" evidence="12">
    <location>
        <position position="49"/>
    </location>
    <ligand>
        <name>Zn(2+)</name>
        <dbReference type="ChEBI" id="CHEBI:29105"/>
    </ligand>
</feature>
<feature type="binding site" evidence="12">
    <location>
        <position position="52"/>
    </location>
    <ligand>
        <name>Zn(2+)</name>
        <dbReference type="ChEBI" id="CHEBI:29105"/>
    </ligand>
</feature>
<evidence type="ECO:0000256" key="1">
    <source>
        <dbReference type="ARBA" id="ARBA00004123"/>
    </source>
</evidence>
<evidence type="ECO:0000256" key="2">
    <source>
        <dbReference type="ARBA" id="ARBA00006991"/>
    </source>
</evidence>
<keyword evidence="8" id="KW-0238">DNA-binding</keyword>
<dbReference type="SMART" id="SM00355">
    <property type="entry name" value="ZnF_C2H2"/>
    <property type="match status" value="6"/>
</dbReference>
<evidence type="ECO:0000256" key="5">
    <source>
        <dbReference type="ARBA" id="ARBA00022771"/>
    </source>
</evidence>
<dbReference type="Gene3D" id="3.40.1800.20">
    <property type="match status" value="1"/>
</dbReference>
<keyword evidence="7" id="KW-0805">Transcription regulation</keyword>
<evidence type="ECO:0000256" key="12">
    <source>
        <dbReference type="PROSITE-ProRule" id="PRU01263"/>
    </source>
</evidence>
<evidence type="ECO:0000313" key="16">
    <source>
        <dbReference type="Proteomes" id="UP000494256"/>
    </source>
</evidence>
<dbReference type="GO" id="GO:0008270">
    <property type="term" value="F:zinc ion binding"/>
    <property type="evidence" value="ECO:0007669"/>
    <property type="project" value="UniProtKB-UniRule"/>
</dbReference>
<dbReference type="GO" id="GO:0005634">
    <property type="term" value="C:nucleus"/>
    <property type="evidence" value="ECO:0007669"/>
    <property type="project" value="UniProtKB-SubCell"/>
</dbReference>
<dbReference type="PROSITE" id="PS00028">
    <property type="entry name" value="ZINC_FINGER_C2H2_1"/>
    <property type="match status" value="5"/>
</dbReference>
<feature type="binding site" evidence="12">
    <location>
        <position position="7"/>
    </location>
    <ligand>
        <name>Zn(2+)</name>
        <dbReference type="ChEBI" id="CHEBI:29105"/>
    </ligand>
</feature>
<feature type="domain" description="C2H2-type" evidence="13">
    <location>
        <begin position="236"/>
        <end position="263"/>
    </location>
</feature>
<evidence type="ECO:0000256" key="3">
    <source>
        <dbReference type="ARBA" id="ARBA00022723"/>
    </source>
</evidence>
<feature type="domain" description="C2H2-type" evidence="13">
    <location>
        <begin position="263"/>
        <end position="291"/>
    </location>
</feature>
<evidence type="ECO:0000256" key="4">
    <source>
        <dbReference type="ARBA" id="ARBA00022737"/>
    </source>
</evidence>
<keyword evidence="6 12" id="KW-0862">Zinc</keyword>
<dbReference type="PANTHER" id="PTHR24379:SF127">
    <property type="entry name" value="BLOODY FINGERS-RELATED"/>
    <property type="match status" value="1"/>
</dbReference>
<keyword evidence="9" id="KW-0804">Transcription</keyword>
<dbReference type="InterPro" id="IPR036236">
    <property type="entry name" value="Znf_C2H2_sf"/>
</dbReference>
<name>A0A8S0ZJD3_ARCPL</name>
<dbReference type="InterPro" id="IPR013087">
    <property type="entry name" value="Znf_C2H2_type"/>
</dbReference>
<organism evidence="15 16">
    <name type="scientific">Arctia plantaginis</name>
    <name type="common">Wood tiger moth</name>
    <name type="synonym">Phalaena plantaginis</name>
    <dbReference type="NCBI Taxonomy" id="874455"/>
    <lineage>
        <taxon>Eukaryota</taxon>
        <taxon>Metazoa</taxon>
        <taxon>Ecdysozoa</taxon>
        <taxon>Arthropoda</taxon>
        <taxon>Hexapoda</taxon>
        <taxon>Insecta</taxon>
        <taxon>Pterygota</taxon>
        <taxon>Neoptera</taxon>
        <taxon>Endopterygota</taxon>
        <taxon>Lepidoptera</taxon>
        <taxon>Glossata</taxon>
        <taxon>Ditrysia</taxon>
        <taxon>Noctuoidea</taxon>
        <taxon>Erebidae</taxon>
        <taxon>Arctiinae</taxon>
        <taxon>Arctia</taxon>
    </lineage>
</organism>
<dbReference type="PROSITE" id="PS50157">
    <property type="entry name" value="ZINC_FINGER_C2H2_2"/>
    <property type="match status" value="5"/>
</dbReference>
<evidence type="ECO:0000256" key="8">
    <source>
        <dbReference type="ARBA" id="ARBA00023125"/>
    </source>
</evidence>
<dbReference type="GO" id="GO:0000981">
    <property type="term" value="F:DNA-binding transcription factor activity, RNA polymerase II-specific"/>
    <property type="evidence" value="ECO:0007669"/>
    <property type="project" value="TreeGrafter"/>
</dbReference>
<gene>
    <name evidence="15" type="ORF">APLA_LOCUS5330</name>
</gene>
<evidence type="ECO:0000259" key="13">
    <source>
        <dbReference type="PROSITE" id="PS50157"/>
    </source>
</evidence>
<keyword evidence="4" id="KW-0677">Repeat</keyword>
<dbReference type="AlphaFoldDB" id="A0A8S0ZJD3"/>
<dbReference type="Gene3D" id="3.30.160.60">
    <property type="entry name" value="Classic Zinc Finger"/>
    <property type="match status" value="3"/>
</dbReference>
<dbReference type="SUPFAM" id="SSF57716">
    <property type="entry name" value="Glucocorticoid receptor-like (DNA-binding domain)"/>
    <property type="match status" value="1"/>
</dbReference>
<dbReference type="GO" id="GO:0000977">
    <property type="term" value="F:RNA polymerase II transcription regulatory region sequence-specific DNA binding"/>
    <property type="evidence" value="ECO:0007669"/>
    <property type="project" value="TreeGrafter"/>
</dbReference>
<keyword evidence="5 11" id="KW-0863">Zinc-finger</keyword>
<dbReference type="PROSITE" id="PS51915">
    <property type="entry name" value="ZAD"/>
    <property type="match status" value="1"/>
</dbReference>
<dbReference type="Pfam" id="PF00096">
    <property type="entry name" value="zf-C2H2"/>
    <property type="match status" value="2"/>
</dbReference>
<evidence type="ECO:0000256" key="10">
    <source>
        <dbReference type="ARBA" id="ARBA00023242"/>
    </source>
</evidence>
<dbReference type="SMART" id="SM00868">
    <property type="entry name" value="zf-AD"/>
    <property type="match status" value="1"/>
</dbReference>
<feature type="domain" description="ZAD" evidence="14">
    <location>
        <begin position="2"/>
        <end position="76"/>
    </location>
</feature>
<evidence type="ECO:0000313" key="15">
    <source>
        <dbReference type="EMBL" id="CAB3231825.1"/>
    </source>
</evidence>
<dbReference type="Pfam" id="PF07776">
    <property type="entry name" value="zf-AD"/>
    <property type="match status" value="1"/>
</dbReference>
<feature type="binding site" evidence="12">
    <location>
        <position position="4"/>
    </location>
    <ligand>
        <name>Zn(2+)</name>
        <dbReference type="ChEBI" id="CHEBI:29105"/>
    </ligand>
</feature>
<dbReference type="GO" id="GO:0042802">
    <property type="term" value="F:identical protein binding"/>
    <property type="evidence" value="ECO:0007669"/>
    <property type="project" value="UniProtKB-ARBA"/>
</dbReference>
<dbReference type="FunFam" id="3.30.160.60:FF:000508">
    <property type="entry name" value="Myeloid zinc finger 1"/>
    <property type="match status" value="1"/>
</dbReference>
<dbReference type="Proteomes" id="UP000494256">
    <property type="component" value="Unassembled WGS sequence"/>
</dbReference>
<sequence length="425" mass="48926">MSVCRTCLSINDLQPIFREMDRVITRTKQLYAVTGIEILPNDGLPQVLCTQCIKLIEDALQLRQQSSKAHDILKSRKKCNTVQKDIKISSQQGIIANPDSYKLNDIQQLSKRKELEIKSEIITKKRVDRKSIRIEDFESSDDSGSVGNIILEDLESGDEEVKVCIEDFESSDSFGAEDLATAVGEVKEDSNNCYAYNQAIKEKQLLDRERRKVETRELEQKLLALAVTPYDPGGPIRCSLCSTVVRSVQNFKNHARTHYGLQNACEECGKKFMTLSHVRYHQQRVHGRTKRLACTQCTYRAVDPQQLQNHERASHTGERPFTCDVCGDSFRMRRNIVQHMRKHFGVRNLQCERCPAMFRSRSELCGHQSKVHYHVYTYFCYLCDETYKRPASVKKHLLNAHGVPRSQQLNIKCEKTKRRSCDKSD</sequence>
<feature type="domain" description="C2H2-type" evidence="13">
    <location>
        <begin position="349"/>
        <end position="372"/>
    </location>
</feature>
<protein>
    <submittedName>
        <fullName evidence="15">Uncharacterized protein</fullName>
    </submittedName>
</protein>
<accession>A0A8S0ZJD3</accession>
<evidence type="ECO:0000256" key="9">
    <source>
        <dbReference type="ARBA" id="ARBA00023163"/>
    </source>
</evidence>
<comment type="caution">
    <text evidence="15">The sequence shown here is derived from an EMBL/GenBank/DDBJ whole genome shotgun (WGS) entry which is preliminary data.</text>
</comment>
<keyword evidence="3 12" id="KW-0479">Metal-binding</keyword>
<proteinExistence type="inferred from homology"/>
<reference evidence="15 16" key="1">
    <citation type="submission" date="2020-04" db="EMBL/GenBank/DDBJ databases">
        <authorList>
            <person name="Wallbank WR R."/>
            <person name="Pardo Diaz C."/>
            <person name="Kozak K."/>
            <person name="Martin S."/>
            <person name="Jiggins C."/>
            <person name="Moest M."/>
            <person name="Warren A I."/>
            <person name="Byers J.R.P. K."/>
            <person name="Montejo-Kovacevich G."/>
            <person name="Yen C E."/>
        </authorList>
    </citation>
    <scope>NUCLEOTIDE SEQUENCE [LARGE SCALE GENOMIC DNA]</scope>
</reference>
<comment type="subcellular location">
    <subcellularLocation>
        <location evidence="1">Nucleus</location>
    </subcellularLocation>
</comment>
<feature type="domain" description="C2H2-type" evidence="13">
    <location>
        <begin position="292"/>
        <end position="320"/>
    </location>
</feature>
<dbReference type="PANTHER" id="PTHR24379">
    <property type="entry name" value="KRAB AND ZINC FINGER DOMAIN-CONTAINING"/>
    <property type="match status" value="1"/>
</dbReference>